<proteinExistence type="predicted"/>
<gene>
    <name evidence="1" type="ORF">D5086_005256</name>
</gene>
<protein>
    <submittedName>
        <fullName evidence="1">Uncharacterized protein</fullName>
    </submittedName>
</protein>
<keyword evidence="2" id="KW-1185">Reference proteome</keyword>
<organism evidence="1 2">
    <name type="scientific">Populus alba</name>
    <name type="common">White poplar</name>
    <dbReference type="NCBI Taxonomy" id="43335"/>
    <lineage>
        <taxon>Eukaryota</taxon>
        <taxon>Viridiplantae</taxon>
        <taxon>Streptophyta</taxon>
        <taxon>Embryophyta</taxon>
        <taxon>Tracheophyta</taxon>
        <taxon>Spermatophyta</taxon>
        <taxon>Magnoliopsida</taxon>
        <taxon>eudicotyledons</taxon>
        <taxon>Gunneridae</taxon>
        <taxon>Pentapetalae</taxon>
        <taxon>rosids</taxon>
        <taxon>fabids</taxon>
        <taxon>Malpighiales</taxon>
        <taxon>Salicaceae</taxon>
        <taxon>Saliceae</taxon>
        <taxon>Populus</taxon>
    </lineage>
</organism>
<name>A0ACC4CU21_POPAL</name>
<evidence type="ECO:0000313" key="1">
    <source>
        <dbReference type="EMBL" id="KAL3604397.1"/>
    </source>
</evidence>
<reference evidence="1 2" key="1">
    <citation type="journal article" date="2024" name="Plant Biotechnol. J.">
        <title>Genome and CRISPR/Cas9 system of a widespread forest tree (Populus alba) in the world.</title>
        <authorList>
            <person name="Liu Y.J."/>
            <person name="Jiang P.F."/>
            <person name="Han X.M."/>
            <person name="Li X.Y."/>
            <person name="Wang H.M."/>
            <person name="Wang Y.J."/>
            <person name="Wang X.X."/>
            <person name="Zeng Q.Y."/>
        </authorList>
    </citation>
    <scope>NUCLEOTIDE SEQUENCE [LARGE SCALE GENOMIC DNA]</scope>
    <source>
        <strain evidence="2">cv. PAL-ZL1</strain>
    </source>
</reference>
<dbReference type="Proteomes" id="UP000309997">
    <property type="component" value="Unassembled WGS sequence"/>
</dbReference>
<dbReference type="EMBL" id="RCHU02000002">
    <property type="protein sequence ID" value="KAL3604397.1"/>
    <property type="molecule type" value="Genomic_DNA"/>
</dbReference>
<comment type="caution">
    <text evidence="1">The sequence shown here is derived from an EMBL/GenBank/DDBJ whole genome shotgun (WGS) entry which is preliminary data.</text>
</comment>
<sequence>MDFSQVNNKHLSRVHFSDHDVALQFFFSQIIDLIMNIFLSLRPLGENYANPKTCFFHVLFKAAGLAMYILSALFFDSFVIIFVVMVLLAALDFWVVKNVSGRILVGLRWWNEINEAGRCLSSLSIANIVGFTKCRKDAKKQIQGFACQAIASHFTSTIRSALSAV</sequence>
<evidence type="ECO:0000313" key="2">
    <source>
        <dbReference type="Proteomes" id="UP000309997"/>
    </source>
</evidence>
<accession>A0ACC4CU21</accession>